<comment type="similarity">
    <text evidence="3 8">Belongs to the glycogen phosphorylase family.</text>
</comment>
<dbReference type="SUPFAM" id="SSF53756">
    <property type="entry name" value="UDP-Glycosyltransferase/glycogen phosphorylase"/>
    <property type="match status" value="1"/>
</dbReference>
<dbReference type="Gene3D" id="3.40.50.2000">
    <property type="entry name" value="Glycogen Phosphorylase B"/>
    <property type="match status" value="2"/>
</dbReference>
<evidence type="ECO:0000256" key="2">
    <source>
        <dbReference type="ARBA" id="ARBA00001933"/>
    </source>
</evidence>
<keyword evidence="6 8" id="KW-0663">Pyridoxal phosphate</keyword>
<dbReference type="PROSITE" id="PS00102">
    <property type="entry name" value="PHOSPHORYLASE"/>
    <property type="match status" value="1"/>
</dbReference>
<evidence type="ECO:0000256" key="9">
    <source>
        <dbReference type="SAM" id="MobiDB-lite"/>
    </source>
</evidence>
<evidence type="ECO:0000313" key="11">
    <source>
        <dbReference type="Proteomes" id="UP001497512"/>
    </source>
</evidence>
<dbReference type="Proteomes" id="UP001497512">
    <property type="component" value="Chromosome 10"/>
</dbReference>
<dbReference type="InterPro" id="IPR011833">
    <property type="entry name" value="Glycg_phsphrylas"/>
</dbReference>
<feature type="region of interest" description="Disordered" evidence="9">
    <location>
        <begin position="1"/>
        <end position="31"/>
    </location>
</feature>
<evidence type="ECO:0000256" key="3">
    <source>
        <dbReference type="ARBA" id="ARBA00006047"/>
    </source>
</evidence>
<evidence type="ECO:0000313" key="10">
    <source>
        <dbReference type="EMBL" id="CAK9195439.1"/>
    </source>
</evidence>
<dbReference type="InterPro" id="IPR035090">
    <property type="entry name" value="Pyridoxal_P_attach_site"/>
</dbReference>
<name>A0ABP0TFQ7_9BRYO</name>
<dbReference type="EMBL" id="OZ019902">
    <property type="protein sequence ID" value="CAK9195439.1"/>
    <property type="molecule type" value="Genomic_DNA"/>
</dbReference>
<comment type="cofactor">
    <cofactor evidence="2 8">
        <name>pyridoxal 5'-phosphate</name>
        <dbReference type="ChEBI" id="CHEBI:597326"/>
    </cofactor>
</comment>
<evidence type="ECO:0000256" key="8">
    <source>
        <dbReference type="RuleBase" id="RU000587"/>
    </source>
</evidence>
<evidence type="ECO:0000256" key="4">
    <source>
        <dbReference type="ARBA" id="ARBA00022676"/>
    </source>
</evidence>
<dbReference type="NCBIfam" id="TIGR02093">
    <property type="entry name" value="P_ylase"/>
    <property type="match status" value="1"/>
</dbReference>
<evidence type="ECO:0000256" key="7">
    <source>
        <dbReference type="ARBA" id="ARBA00023277"/>
    </source>
</evidence>
<reference evidence="10" key="1">
    <citation type="submission" date="2024-02" db="EMBL/GenBank/DDBJ databases">
        <authorList>
            <consortium name="ELIXIR-Norway"/>
            <consortium name="Elixir Norway"/>
        </authorList>
    </citation>
    <scope>NUCLEOTIDE SEQUENCE</scope>
</reference>
<keyword evidence="5 8" id="KW-0808">Transferase</keyword>
<comment type="function">
    <text evidence="8">Allosteric enzyme that catalyzes the rate-limiting step in glycogen catabolism, the phosphorolytic cleavage of glycogen to produce glucose-1-phosphate, and plays a central role in maintaining cellular and organismal glucose homeostasis.</text>
</comment>
<gene>
    <name evidence="10" type="ORF">CSSPTR1EN2_LOCUS3025</name>
</gene>
<evidence type="ECO:0000256" key="5">
    <source>
        <dbReference type="ARBA" id="ARBA00022679"/>
    </source>
</evidence>
<dbReference type="PANTHER" id="PTHR11468:SF4">
    <property type="entry name" value="ALPHA-GLUCAN PHOSPHORYLASE 2, CYTOSOLIC"/>
    <property type="match status" value="1"/>
</dbReference>
<evidence type="ECO:0000256" key="6">
    <source>
        <dbReference type="ARBA" id="ARBA00022898"/>
    </source>
</evidence>
<feature type="compositionally biased region" description="Polar residues" evidence="9">
    <location>
        <begin position="10"/>
        <end position="19"/>
    </location>
</feature>
<keyword evidence="4 8" id="KW-0328">Glycosyltransferase</keyword>
<comment type="catalytic activity">
    <reaction evidence="1 8">
        <text>[(1-&gt;4)-alpha-D-glucosyl](n) + phosphate = [(1-&gt;4)-alpha-D-glucosyl](n-1) + alpha-D-glucose 1-phosphate</text>
        <dbReference type="Rhea" id="RHEA:41732"/>
        <dbReference type="Rhea" id="RHEA-COMP:9584"/>
        <dbReference type="Rhea" id="RHEA-COMP:9586"/>
        <dbReference type="ChEBI" id="CHEBI:15444"/>
        <dbReference type="ChEBI" id="CHEBI:43474"/>
        <dbReference type="ChEBI" id="CHEBI:58601"/>
        <dbReference type="EC" id="2.4.1.1"/>
    </reaction>
</comment>
<accession>A0ABP0TFQ7</accession>
<dbReference type="CDD" id="cd04300">
    <property type="entry name" value="GT35_Glycogen_Phosphorylase"/>
    <property type="match status" value="1"/>
</dbReference>
<proteinExistence type="inferred from homology"/>
<dbReference type="InterPro" id="IPR000811">
    <property type="entry name" value="Glyco_trans_35"/>
</dbReference>
<keyword evidence="11" id="KW-1185">Reference proteome</keyword>
<evidence type="ECO:0000256" key="1">
    <source>
        <dbReference type="ARBA" id="ARBA00001275"/>
    </source>
</evidence>
<sequence length="859" mass="96928">MAPNLPASVNGGTIATESQVEPLPETTTLPPTRSVPAIAHPTPEDAFGVAANIKYHAQYTPHFSPFKFDPEQAFYSTAESVRDTLIQRWNDTYAHFHKIDPKQTYYISMEYLQGRALTNAIGNLNLTDAYAGALSKLGHGLEIIMEQERDAALGNGGLGRLASCFLDSLATLNLPAWGYGLRYKYGLFAQRITKKGQEEYAEDWLEKFSPWEIVRHDVVYPIRFFGKVQAESDGSRKWVGGEVMQALAYDVPIPGYMTKNTISLRIWEAKAPPQDFDLYSFNSGEHEKAAILQSKANQICAVLYPGDATEDGKLLRLKQQYLLCSASLQDIIARFKERRPKHAIKWTDFPNKVAVQMNDTHPTLAIPELMRILMDEEGLGWDEAWAITGSTVAYTNHTVLPEALEKWSQVVMAKLLPRHMEIIAEIDKQFCQMVKSSRPDLVSKLEQMRVLDSNPHKPLVRMAHLCVVSSHTVNGVAELHSDILKRELFSDFCSLWPNKFQNKTNGVTPRRWLCFCSPELSAIITKWLQTDKWVTNLDLLAGLRQFADDEQLHKEWEAAKFANKVRLAEYLLKVTGVKVDPTSLFDTQVKRIHEYKRQFLNILGVIYRYKKMKEMGPEERKGVVPRVVMFGGKAFATYAQAKRIVKLVTDVGSVVNNDPDIGNLLKVVFVPNYNVTAAELIIPASELSQHISTAGMEASGTSNMKFALNGCLIIGTLDGANVEIREEIGNQNFFLFGVQADDVPRCREERMAGHFTPDPRFEEAKQMIRSKTFGDFDYEPLLDSLEGNSGYGRGDYFLVGVDFPSYIEAQKEIDIAYKDRRRWNHSSILSTAGSGKFSSDRTISQYATDIWNIQECRVP</sequence>
<dbReference type="EC" id="2.4.1.1" evidence="8"/>
<protein>
    <recommendedName>
        <fullName evidence="8">Alpha-1,4 glucan phosphorylase</fullName>
        <ecNumber evidence="8">2.4.1.1</ecNumber>
    </recommendedName>
</protein>
<organism evidence="10 11">
    <name type="scientific">Sphagnum troendelagicum</name>
    <dbReference type="NCBI Taxonomy" id="128251"/>
    <lineage>
        <taxon>Eukaryota</taxon>
        <taxon>Viridiplantae</taxon>
        <taxon>Streptophyta</taxon>
        <taxon>Embryophyta</taxon>
        <taxon>Bryophyta</taxon>
        <taxon>Sphagnophytina</taxon>
        <taxon>Sphagnopsida</taxon>
        <taxon>Sphagnales</taxon>
        <taxon>Sphagnaceae</taxon>
        <taxon>Sphagnum</taxon>
    </lineage>
</organism>
<dbReference type="PANTHER" id="PTHR11468">
    <property type="entry name" value="GLYCOGEN PHOSPHORYLASE"/>
    <property type="match status" value="1"/>
</dbReference>
<dbReference type="Pfam" id="PF00343">
    <property type="entry name" value="Phosphorylase"/>
    <property type="match status" value="1"/>
</dbReference>
<dbReference type="PIRSF" id="PIRSF000460">
    <property type="entry name" value="Pprylas_GlgP"/>
    <property type="match status" value="1"/>
</dbReference>
<feature type="compositionally biased region" description="Low complexity" evidence="9">
    <location>
        <begin position="21"/>
        <end position="31"/>
    </location>
</feature>
<keyword evidence="7 8" id="KW-0119">Carbohydrate metabolism</keyword>